<accession>A0ABQ5D889</accession>
<keyword evidence="2" id="KW-1185">Reference proteome</keyword>
<gene>
    <name evidence="1" type="ORF">Tco_0923473</name>
</gene>
<proteinExistence type="predicted"/>
<evidence type="ECO:0000313" key="2">
    <source>
        <dbReference type="Proteomes" id="UP001151760"/>
    </source>
</evidence>
<name>A0ABQ5D889_9ASTR</name>
<comment type="caution">
    <text evidence="1">The sequence shown here is derived from an EMBL/GenBank/DDBJ whole genome shotgun (WGS) entry which is preliminary data.</text>
</comment>
<reference evidence="1" key="1">
    <citation type="journal article" date="2022" name="Int. J. Mol. Sci.">
        <title>Draft Genome of Tanacetum Coccineum: Genomic Comparison of Closely Related Tanacetum-Family Plants.</title>
        <authorList>
            <person name="Yamashiro T."/>
            <person name="Shiraishi A."/>
            <person name="Nakayama K."/>
            <person name="Satake H."/>
        </authorList>
    </citation>
    <scope>NUCLEOTIDE SEQUENCE</scope>
</reference>
<organism evidence="1 2">
    <name type="scientific">Tanacetum coccineum</name>
    <dbReference type="NCBI Taxonomy" id="301880"/>
    <lineage>
        <taxon>Eukaryota</taxon>
        <taxon>Viridiplantae</taxon>
        <taxon>Streptophyta</taxon>
        <taxon>Embryophyta</taxon>
        <taxon>Tracheophyta</taxon>
        <taxon>Spermatophyta</taxon>
        <taxon>Magnoliopsida</taxon>
        <taxon>eudicotyledons</taxon>
        <taxon>Gunneridae</taxon>
        <taxon>Pentapetalae</taxon>
        <taxon>asterids</taxon>
        <taxon>campanulids</taxon>
        <taxon>Asterales</taxon>
        <taxon>Asteraceae</taxon>
        <taxon>Asteroideae</taxon>
        <taxon>Anthemideae</taxon>
        <taxon>Anthemidinae</taxon>
        <taxon>Tanacetum</taxon>
    </lineage>
</organism>
<evidence type="ECO:0000313" key="1">
    <source>
        <dbReference type="EMBL" id="GJT33054.1"/>
    </source>
</evidence>
<sequence>MQSWWYDARRRGSTFSLLRSGAFCHHDRSMPLISSLPPFMVHVDVDRFLTIESWLGVTMPLGLKELATSLLTRVCVAAVKPQ</sequence>
<dbReference type="Proteomes" id="UP001151760">
    <property type="component" value="Unassembled WGS sequence"/>
</dbReference>
<reference evidence="1" key="2">
    <citation type="submission" date="2022-01" db="EMBL/GenBank/DDBJ databases">
        <authorList>
            <person name="Yamashiro T."/>
            <person name="Shiraishi A."/>
            <person name="Satake H."/>
            <person name="Nakayama K."/>
        </authorList>
    </citation>
    <scope>NUCLEOTIDE SEQUENCE</scope>
</reference>
<protein>
    <submittedName>
        <fullName evidence="1">Uncharacterized protein</fullName>
    </submittedName>
</protein>
<dbReference type="EMBL" id="BQNB010014845">
    <property type="protein sequence ID" value="GJT33054.1"/>
    <property type="molecule type" value="Genomic_DNA"/>
</dbReference>